<name>A0ACC0J2Q9_9ERIC</name>
<dbReference type="EMBL" id="CM045758">
    <property type="protein sequence ID" value="KAI8032215.1"/>
    <property type="molecule type" value="Genomic_DNA"/>
</dbReference>
<evidence type="ECO:0000313" key="1">
    <source>
        <dbReference type="EMBL" id="KAI8032215.1"/>
    </source>
</evidence>
<organism evidence="1 2">
    <name type="scientific">Camellia lanceoleosa</name>
    <dbReference type="NCBI Taxonomy" id="1840588"/>
    <lineage>
        <taxon>Eukaryota</taxon>
        <taxon>Viridiplantae</taxon>
        <taxon>Streptophyta</taxon>
        <taxon>Embryophyta</taxon>
        <taxon>Tracheophyta</taxon>
        <taxon>Spermatophyta</taxon>
        <taxon>Magnoliopsida</taxon>
        <taxon>eudicotyledons</taxon>
        <taxon>Gunneridae</taxon>
        <taxon>Pentapetalae</taxon>
        <taxon>asterids</taxon>
        <taxon>Ericales</taxon>
        <taxon>Theaceae</taxon>
        <taxon>Camellia</taxon>
    </lineage>
</organism>
<gene>
    <name evidence="1" type="ORF">LOK49_LG01G03079</name>
</gene>
<reference evidence="1 2" key="1">
    <citation type="journal article" date="2022" name="Plant J.">
        <title>Chromosome-level genome of Camellia lanceoleosa provides a valuable resource for understanding genome evolution and self-incompatibility.</title>
        <authorList>
            <person name="Gong W."/>
            <person name="Xiao S."/>
            <person name="Wang L."/>
            <person name="Liao Z."/>
            <person name="Chang Y."/>
            <person name="Mo W."/>
            <person name="Hu G."/>
            <person name="Li W."/>
            <person name="Zhao G."/>
            <person name="Zhu H."/>
            <person name="Hu X."/>
            <person name="Ji K."/>
            <person name="Xiang X."/>
            <person name="Song Q."/>
            <person name="Yuan D."/>
            <person name="Jin S."/>
            <person name="Zhang L."/>
        </authorList>
    </citation>
    <scope>NUCLEOTIDE SEQUENCE [LARGE SCALE GENOMIC DNA]</scope>
    <source>
        <strain evidence="1">SQ_2022a</strain>
    </source>
</reference>
<sequence>MTVSSSISPMLRAETKPTTRMPNKAEIAAYFKGWHFDFPNLRFQYLYVLANQLNVKGLFDSLHLNWVLIQVEYLAPPLQFLTNVYILLFLVQSLDNLVRCLDFLWIRLKKIKPIPPAGSQVRRWGIFFHGSCSDPHVH</sequence>
<evidence type="ECO:0000313" key="2">
    <source>
        <dbReference type="Proteomes" id="UP001060215"/>
    </source>
</evidence>
<comment type="caution">
    <text evidence="1">The sequence shown here is derived from an EMBL/GenBank/DDBJ whole genome shotgun (WGS) entry which is preliminary data.</text>
</comment>
<proteinExistence type="predicted"/>
<dbReference type="Proteomes" id="UP001060215">
    <property type="component" value="Chromosome 1"/>
</dbReference>
<accession>A0ACC0J2Q9</accession>
<protein>
    <submittedName>
        <fullName evidence="1">Xyloglucan glycosyltransferase 12</fullName>
    </submittedName>
</protein>
<keyword evidence="2" id="KW-1185">Reference proteome</keyword>